<feature type="non-terminal residue" evidence="1">
    <location>
        <position position="1"/>
    </location>
</feature>
<dbReference type="Pfam" id="PF12259">
    <property type="entry name" value="Baculo_F"/>
    <property type="match status" value="1"/>
</dbReference>
<dbReference type="AlphaFoldDB" id="E2B1H0"/>
<gene>
    <name evidence="1" type="ORF">EAG_06711</name>
</gene>
<feature type="non-terminal residue" evidence="1">
    <location>
        <position position="112"/>
    </location>
</feature>
<dbReference type="Proteomes" id="UP000000311">
    <property type="component" value="Unassembled WGS sequence"/>
</dbReference>
<dbReference type="InterPro" id="IPR022048">
    <property type="entry name" value="Envelope_fusion-like"/>
</dbReference>
<keyword evidence="2" id="KW-1185">Reference proteome</keyword>
<name>E2B1H0_CAMFO</name>
<dbReference type="EMBL" id="GL444921">
    <property type="protein sequence ID" value="EFN60469.1"/>
    <property type="molecule type" value="Genomic_DNA"/>
</dbReference>
<reference evidence="1 2" key="1">
    <citation type="journal article" date="2010" name="Science">
        <title>Genomic comparison of the ants Camponotus floridanus and Harpegnathos saltator.</title>
        <authorList>
            <person name="Bonasio R."/>
            <person name="Zhang G."/>
            <person name="Ye C."/>
            <person name="Mutti N.S."/>
            <person name="Fang X."/>
            <person name="Qin N."/>
            <person name="Donahue G."/>
            <person name="Yang P."/>
            <person name="Li Q."/>
            <person name="Li C."/>
            <person name="Zhang P."/>
            <person name="Huang Z."/>
            <person name="Berger S.L."/>
            <person name="Reinberg D."/>
            <person name="Wang J."/>
            <person name="Liebig J."/>
        </authorList>
    </citation>
    <scope>NUCLEOTIDE SEQUENCE [LARGE SCALE GENOMIC DNA]</scope>
    <source>
        <strain evidence="2">C129</strain>
    </source>
</reference>
<proteinExistence type="predicted"/>
<evidence type="ECO:0000313" key="1">
    <source>
        <dbReference type="EMBL" id="EFN60469.1"/>
    </source>
</evidence>
<accession>E2B1H0</accession>
<evidence type="ECO:0000313" key="2">
    <source>
        <dbReference type="Proteomes" id="UP000000311"/>
    </source>
</evidence>
<organism evidence="2">
    <name type="scientific">Camponotus floridanus</name>
    <name type="common">Florida carpenter ant</name>
    <dbReference type="NCBI Taxonomy" id="104421"/>
    <lineage>
        <taxon>Eukaryota</taxon>
        <taxon>Metazoa</taxon>
        <taxon>Ecdysozoa</taxon>
        <taxon>Arthropoda</taxon>
        <taxon>Hexapoda</taxon>
        <taxon>Insecta</taxon>
        <taxon>Pterygota</taxon>
        <taxon>Neoptera</taxon>
        <taxon>Endopterygota</taxon>
        <taxon>Hymenoptera</taxon>
        <taxon>Apocrita</taxon>
        <taxon>Aculeata</taxon>
        <taxon>Formicoidea</taxon>
        <taxon>Formicidae</taxon>
        <taxon>Formicinae</taxon>
        <taxon>Camponotus</taxon>
    </lineage>
</organism>
<dbReference type="InParanoid" id="E2B1H0"/>
<protein>
    <submittedName>
        <fullName evidence="1">Uncharacterized protein</fullName>
    </submittedName>
</protein>
<sequence length="112" mass="12995">LKFPLITQPMFDVLNVIPLPTPNYENSFVYTEVANKLIAVNKETRTYLILRKQDLNESTNNNNLYLCDKNQSIYHVNENTPCEAKIYVQGQNYRNQCNIGHKKATCAIWITL</sequence>